<dbReference type="GO" id="GO:0003676">
    <property type="term" value="F:nucleic acid binding"/>
    <property type="evidence" value="ECO:0007669"/>
    <property type="project" value="InterPro"/>
</dbReference>
<name>A0A158GGD4_CABCO</name>
<evidence type="ECO:0000313" key="2">
    <source>
        <dbReference type="Proteomes" id="UP000054740"/>
    </source>
</evidence>
<proteinExistence type="predicted"/>
<organism evidence="1 2">
    <name type="scientific">Caballeronia cordobensis</name>
    <name type="common">Burkholderia cordobensis</name>
    <dbReference type="NCBI Taxonomy" id="1353886"/>
    <lineage>
        <taxon>Bacteria</taxon>
        <taxon>Pseudomonadati</taxon>
        <taxon>Pseudomonadota</taxon>
        <taxon>Betaproteobacteria</taxon>
        <taxon>Burkholderiales</taxon>
        <taxon>Burkholderiaceae</taxon>
        <taxon>Caballeronia</taxon>
    </lineage>
</organism>
<dbReference type="EMBL" id="FCNY02000004">
    <property type="protein sequence ID" value="SAL30963.1"/>
    <property type="molecule type" value="Genomic_DNA"/>
</dbReference>
<dbReference type="Proteomes" id="UP000054740">
    <property type="component" value="Unassembled WGS sequence"/>
</dbReference>
<dbReference type="Gene3D" id="3.40.50.2300">
    <property type="match status" value="1"/>
</dbReference>
<dbReference type="AlphaFoldDB" id="A0A158GGD4"/>
<dbReference type="RefSeq" id="WP_053571899.1">
    <property type="nucleotide sequence ID" value="NZ_FCNY02000004.1"/>
</dbReference>
<dbReference type="InterPro" id="IPR036397">
    <property type="entry name" value="RNaseH_sf"/>
</dbReference>
<dbReference type="SUPFAM" id="SSF53098">
    <property type="entry name" value="Ribonuclease H-like"/>
    <property type="match status" value="1"/>
</dbReference>
<reference evidence="2" key="1">
    <citation type="submission" date="2016-01" db="EMBL/GenBank/DDBJ databases">
        <authorList>
            <person name="Peeters C."/>
        </authorList>
    </citation>
    <scope>NUCLEOTIDE SEQUENCE [LARGE SCALE GENOMIC DNA]</scope>
</reference>
<evidence type="ECO:0000313" key="1">
    <source>
        <dbReference type="EMBL" id="SAL30963.1"/>
    </source>
</evidence>
<accession>A0A158GGD4</accession>
<protein>
    <submittedName>
        <fullName evidence="1">Piwi domain-containing protein</fullName>
    </submittedName>
</protein>
<keyword evidence="2" id="KW-1185">Reference proteome</keyword>
<sequence>MTNDPSELPANSILPEPNLLFAGGKTHAHPLRGLMDHGPYSLDIGAPTVVRLAYLAPMDLLPRLDALVRELMGKQQVREAPNYYIAYEGFENIFRTRLIPAPECLRLATPNECNAMASAGNGNGLAELILQASLPLQKLKHTFDVLIVYLPAVWKASYLYEGFNLHDKIKANVAPLNIPIQIVNDTMFERTCRAQVAWGLSVALYAKANGIPWKLADWDKDEAYIGLSYAIKKLEDGVEYSTCCSQVFDPDGTGFEFIAYDARDYTTDRKGNPYLTYQEMQSVLSKSLLLYQNSHNGRLPKKIYVHKTTHFTEDEIQGAFDAFGSKMEIELIQIVRGSNWYGLKIDGPNKWNTKPAPAGYSVDRGLYQPLTENECLLWTQGSVDKINQQNPNQPVFKEAPLKPLASPIMLRRFSGAGGWHATCASILALTRVDWNNNTLYKTLPVTLVYSQVFAEVVKQSSAIVNEVYDYRMFM</sequence>
<dbReference type="CDD" id="cd04659">
    <property type="entry name" value="Piwi_piwi-like_ProArk"/>
    <property type="match status" value="1"/>
</dbReference>
<gene>
    <name evidence="1" type="ORF">AWB70_01944</name>
</gene>
<dbReference type="Gene3D" id="3.30.420.10">
    <property type="entry name" value="Ribonuclease H-like superfamily/Ribonuclease H"/>
    <property type="match status" value="1"/>
</dbReference>
<dbReference type="InterPro" id="IPR012337">
    <property type="entry name" value="RNaseH-like_sf"/>
</dbReference>